<evidence type="ECO:0000259" key="16">
    <source>
        <dbReference type="PROSITE" id="PS50011"/>
    </source>
</evidence>
<evidence type="ECO:0000313" key="17">
    <source>
        <dbReference type="EMBL" id="KAK1650339.1"/>
    </source>
</evidence>
<evidence type="ECO:0000256" key="2">
    <source>
        <dbReference type="ARBA" id="ARBA00022475"/>
    </source>
</evidence>
<dbReference type="SUPFAM" id="SSF52058">
    <property type="entry name" value="L domain-like"/>
    <property type="match status" value="1"/>
</dbReference>
<dbReference type="InterPro" id="IPR017441">
    <property type="entry name" value="Protein_kinase_ATP_BS"/>
</dbReference>
<dbReference type="PANTHER" id="PTHR48010">
    <property type="entry name" value="OS05G0588300 PROTEIN"/>
    <property type="match status" value="1"/>
</dbReference>
<keyword evidence="8 12" id="KW-0547">Nucleotide-binding</keyword>
<dbReference type="FunFam" id="3.30.200.20:FF:000307">
    <property type="entry name" value="pollen receptor-like kinase 1"/>
    <property type="match status" value="1"/>
</dbReference>
<dbReference type="Gene3D" id="1.10.510.10">
    <property type="entry name" value="Transferase(Phosphotransferase) domain 1"/>
    <property type="match status" value="1"/>
</dbReference>
<evidence type="ECO:0000256" key="8">
    <source>
        <dbReference type="ARBA" id="ARBA00022741"/>
    </source>
</evidence>
<dbReference type="Pfam" id="PF08263">
    <property type="entry name" value="LRRNT_2"/>
    <property type="match status" value="1"/>
</dbReference>
<comment type="caution">
    <text evidence="17">The sequence shown here is derived from an EMBL/GenBank/DDBJ whole genome shotgun (WGS) entry which is preliminary data.</text>
</comment>
<gene>
    <name evidence="17" type="ORF">QYE76_068144</name>
</gene>
<keyword evidence="9 12" id="KW-0067">ATP-binding</keyword>
<dbReference type="Gene3D" id="3.80.10.10">
    <property type="entry name" value="Ribonuclease Inhibitor"/>
    <property type="match status" value="2"/>
</dbReference>
<dbReference type="Proteomes" id="UP001231189">
    <property type="component" value="Unassembled WGS sequence"/>
</dbReference>
<evidence type="ECO:0000256" key="7">
    <source>
        <dbReference type="ARBA" id="ARBA00022737"/>
    </source>
</evidence>
<protein>
    <recommendedName>
        <fullName evidence="16">Protein kinase domain-containing protein</fullName>
    </recommendedName>
</protein>
<dbReference type="GO" id="GO:0005524">
    <property type="term" value="F:ATP binding"/>
    <property type="evidence" value="ECO:0007669"/>
    <property type="project" value="UniProtKB-UniRule"/>
</dbReference>
<dbReference type="InterPro" id="IPR032675">
    <property type="entry name" value="LRR_dom_sf"/>
</dbReference>
<evidence type="ECO:0000256" key="3">
    <source>
        <dbReference type="ARBA" id="ARBA00022553"/>
    </source>
</evidence>
<dbReference type="InterPro" id="IPR013210">
    <property type="entry name" value="LRR_N_plant-typ"/>
</dbReference>
<accession>A0AAD8SE65</accession>
<reference evidence="17" key="1">
    <citation type="submission" date="2023-07" db="EMBL/GenBank/DDBJ databases">
        <title>A chromosome-level genome assembly of Lolium multiflorum.</title>
        <authorList>
            <person name="Chen Y."/>
            <person name="Copetti D."/>
            <person name="Kolliker R."/>
            <person name="Studer B."/>
        </authorList>
    </citation>
    <scope>NUCLEOTIDE SEQUENCE</scope>
    <source>
        <strain evidence="17">02402/16</strain>
        <tissue evidence="17">Leaf</tissue>
    </source>
</reference>
<keyword evidence="4" id="KW-0433">Leucine-rich repeat</keyword>
<feature type="signal peptide" evidence="15">
    <location>
        <begin position="1"/>
        <end position="21"/>
    </location>
</feature>
<feature type="chain" id="PRO_5042045515" description="Protein kinase domain-containing protein" evidence="15">
    <location>
        <begin position="22"/>
        <end position="640"/>
    </location>
</feature>
<dbReference type="FunFam" id="1.10.510.10:FF:000095">
    <property type="entry name" value="protein STRUBBELIG-RECEPTOR FAMILY 8"/>
    <property type="match status" value="1"/>
</dbReference>
<comment type="subcellular location">
    <subcellularLocation>
        <location evidence="1">Cell membrane</location>
        <topology evidence="1">Single-pass membrane protein</topology>
    </subcellularLocation>
</comment>
<dbReference type="AlphaFoldDB" id="A0AAD8SE65"/>
<dbReference type="PANTHER" id="PTHR48010:SF16">
    <property type="entry name" value="OS03G0332900 PROTEIN"/>
    <property type="match status" value="1"/>
</dbReference>
<keyword evidence="18" id="KW-1185">Reference proteome</keyword>
<dbReference type="Pfam" id="PF00069">
    <property type="entry name" value="Pkinase"/>
    <property type="match status" value="1"/>
</dbReference>
<feature type="transmembrane region" description="Helical" evidence="14">
    <location>
        <begin position="261"/>
        <end position="284"/>
    </location>
</feature>
<evidence type="ECO:0000256" key="9">
    <source>
        <dbReference type="ARBA" id="ARBA00022840"/>
    </source>
</evidence>
<feature type="binding site" evidence="12">
    <location>
        <position position="380"/>
    </location>
    <ligand>
        <name>ATP</name>
        <dbReference type="ChEBI" id="CHEBI:30616"/>
    </ligand>
</feature>
<keyword evidence="3" id="KW-0597">Phosphoprotein</keyword>
<evidence type="ECO:0000256" key="5">
    <source>
        <dbReference type="ARBA" id="ARBA00022692"/>
    </source>
</evidence>
<evidence type="ECO:0000256" key="4">
    <source>
        <dbReference type="ARBA" id="ARBA00022614"/>
    </source>
</evidence>
<keyword evidence="2" id="KW-1003">Cell membrane</keyword>
<evidence type="ECO:0000256" key="14">
    <source>
        <dbReference type="SAM" id="Phobius"/>
    </source>
</evidence>
<feature type="region of interest" description="Disordered" evidence="13">
    <location>
        <begin position="621"/>
        <end position="640"/>
    </location>
</feature>
<dbReference type="CDD" id="cd14066">
    <property type="entry name" value="STKc_IRAK"/>
    <property type="match status" value="1"/>
</dbReference>
<proteinExistence type="predicted"/>
<evidence type="ECO:0000256" key="1">
    <source>
        <dbReference type="ARBA" id="ARBA00004162"/>
    </source>
</evidence>
<dbReference type="Gene3D" id="3.30.200.20">
    <property type="entry name" value="Phosphorylase Kinase, domain 1"/>
    <property type="match status" value="1"/>
</dbReference>
<evidence type="ECO:0000313" key="18">
    <source>
        <dbReference type="Proteomes" id="UP001231189"/>
    </source>
</evidence>
<evidence type="ECO:0000256" key="11">
    <source>
        <dbReference type="ARBA" id="ARBA00023136"/>
    </source>
</evidence>
<dbReference type="FunFam" id="3.80.10.10:FF:000234">
    <property type="entry name" value="Probable inactive receptor kinase RLK902"/>
    <property type="match status" value="1"/>
</dbReference>
<evidence type="ECO:0000256" key="12">
    <source>
        <dbReference type="PROSITE-ProRule" id="PRU10141"/>
    </source>
</evidence>
<dbReference type="InterPro" id="IPR050994">
    <property type="entry name" value="At_inactive_RLKs"/>
</dbReference>
<dbReference type="EMBL" id="JAUUTY010000004">
    <property type="protein sequence ID" value="KAK1650339.1"/>
    <property type="molecule type" value="Genomic_DNA"/>
</dbReference>
<keyword evidence="5 14" id="KW-0812">Transmembrane</keyword>
<keyword evidence="7" id="KW-0677">Repeat</keyword>
<keyword evidence="11 14" id="KW-0472">Membrane</keyword>
<keyword evidence="10 14" id="KW-1133">Transmembrane helix</keyword>
<organism evidence="17 18">
    <name type="scientific">Lolium multiflorum</name>
    <name type="common">Italian ryegrass</name>
    <name type="synonym">Lolium perenne subsp. multiflorum</name>
    <dbReference type="NCBI Taxonomy" id="4521"/>
    <lineage>
        <taxon>Eukaryota</taxon>
        <taxon>Viridiplantae</taxon>
        <taxon>Streptophyta</taxon>
        <taxon>Embryophyta</taxon>
        <taxon>Tracheophyta</taxon>
        <taxon>Spermatophyta</taxon>
        <taxon>Magnoliopsida</taxon>
        <taxon>Liliopsida</taxon>
        <taxon>Poales</taxon>
        <taxon>Poaceae</taxon>
        <taxon>BOP clade</taxon>
        <taxon>Pooideae</taxon>
        <taxon>Poodae</taxon>
        <taxon>Poeae</taxon>
        <taxon>Poeae Chloroplast Group 2 (Poeae type)</taxon>
        <taxon>Loliodinae</taxon>
        <taxon>Loliinae</taxon>
        <taxon>Lolium</taxon>
    </lineage>
</organism>
<dbReference type="PROSITE" id="PS50011">
    <property type="entry name" value="PROTEIN_KINASE_DOM"/>
    <property type="match status" value="1"/>
</dbReference>
<name>A0AAD8SE65_LOLMU</name>
<evidence type="ECO:0000256" key="10">
    <source>
        <dbReference type="ARBA" id="ARBA00022989"/>
    </source>
</evidence>
<evidence type="ECO:0000256" key="13">
    <source>
        <dbReference type="SAM" id="MobiDB-lite"/>
    </source>
</evidence>
<evidence type="ECO:0000256" key="6">
    <source>
        <dbReference type="ARBA" id="ARBA00022729"/>
    </source>
</evidence>
<dbReference type="InterPro" id="IPR011009">
    <property type="entry name" value="Kinase-like_dom_sf"/>
</dbReference>
<evidence type="ECO:0000256" key="15">
    <source>
        <dbReference type="SAM" id="SignalP"/>
    </source>
</evidence>
<dbReference type="PROSITE" id="PS00107">
    <property type="entry name" value="PROTEIN_KINASE_ATP"/>
    <property type="match status" value="1"/>
</dbReference>
<keyword evidence="6 15" id="KW-0732">Signal</keyword>
<feature type="domain" description="Protein kinase" evidence="16">
    <location>
        <begin position="343"/>
        <end position="621"/>
    </location>
</feature>
<dbReference type="Pfam" id="PF13855">
    <property type="entry name" value="LRR_8"/>
    <property type="match status" value="1"/>
</dbReference>
<sequence>MGYLNLRDSLLLLLCLHLLLALLIPLATSDVASEKQALLAFSSAVYGGNKLNWGQNISLCSWHGVICTADRSHVSALRVPAAGLIGIIPPNTLGKLVSLQVLSLRSNRLSGSLPSDITSLPSLRSIFLQHNELSGDLPSFFSPGLITLDLSYNSYTGQMPTSLQNLTQLSILNLAENSLSGPIPDLKLPRLRQLNLSNNELNGSIPPFLQVFSNSSFLGNPGLCGPPLAECSVLPSLTPSGQPSIPPSQTLQHGKKVATGYIIAAAVGGFAVLLLAAVVFTVCFPKRKENKEKGVDYNGKGADGARIEKRKGDVSSGVQMAEKNKLVFLEGCSYNFDLEDLLRASAEVLGKGSYGTAYKALLEDGTIVVVKRLKDVVAGKKEFEQQMELIGRVGKHANLVTLRAYYYSKDEKLVVYEYVSAGSFSAMLHGIKGIVEKTPIDWNTRMKIILGTAHGIAHIHAEGGSKLAHGNIKSTNVLLDQDHNPYVSDYGMSSLMSLPVNTSRVVVGYRAPETYESRKFTHKSDVYSFGVLLMEMLTGKAPLQSQGQEDVVDLPRWVHSVVREEWTAEVFDVALMKYHNIEDELVQMLQLAMACTSRSPDRRPTMAEVIRMIEDLRHFTASESRASSNDNPRDSNPPSA</sequence>
<dbReference type="GO" id="GO:0004672">
    <property type="term" value="F:protein kinase activity"/>
    <property type="evidence" value="ECO:0007669"/>
    <property type="project" value="InterPro"/>
</dbReference>
<dbReference type="Pfam" id="PF00560">
    <property type="entry name" value="LRR_1"/>
    <property type="match status" value="2"/>
</dbReference>
<dbReference type="SUPFAM" id="SSF56112">
    <property type="entry name" value="Protein kinase-like (PK-like)"/>
    <property type="match status" value="1"/>
</dbReference>
<dbReference type="InterPro" id="IPR000719">
    <property type="entry name" value="Prot_kinase_dom"/>
</dbReference>
<dbReference type="GO" id="GO:0005886">
    <property type="term" value="C:plasma membrane"/>
    <property type="evidence" value="ECO:0007669"/>
    <property type="project" value="UniProtKB-SubCell"/>
</dbReference>
<dbReference type="InterPro" id="IPR001611">
    <property type="entry name" value="Leu-rich_rpt"/>
</dbReference>